<evidence type="ECO:0000313" key="1">
    <source>
        <dbReference type="Proteomes" id="UP000095287"/>
    </source>
</evidence>
<evidence type="ECO:0000313" key="2">
    <source>
        <dbReference type="WBParaSite" id="L893_g27619.t1"/>
    </source>
</evidence>
<name>A0A1I7ZLI2_9BILA</name>
<accession>A0A1I7ZLI2</accession>
<dbReference type="WBParaSite" id="L893_g27619.t1">
    <property type="protein sequence ID" value="L893_g27619.t1"/>
    <property type="gene ID" value="L893_g27619"/>
</dbReference>
<protein>
    <submittedName>
        <fullName evidence="2">Secreted protein</fullName>
    </submittedName>
</protein>
<proteinExistence type="predicted"/>
<dbReference type="Proteomes" id="UP000095287">
    <property type="component" value="Unplaced"/>
</dbReference>
<reference evidence="2" key="1">
    <citation type="submission" date="2016-11" db="UniProtKB">
        <authorList>
            <consortium name="WormBaseParasite"/>
        </authorList>
    </citation>
    <scope>IDENTIFICATION</scope>
</reference>
<organism evidence="1 2">
    <name type="scientific">Steinernema glaseri</name>
    <dbReference type="NCBI Taxonomy" id="37863"/>
    <lineage>
        <taxon>Eukaryota</taxon>
        <taxon>Metazoa</taxon>
        <taxon>Ecdysozoa</taxon>
        <taxon>Nematoda</taxon>
        <taxon>Chromadorea</taxon>
        <taxon>Rhabditida</taxon>
        <taxon>Tylenchina</taxon>
        <taxon>Panagrolaimomorpha</taxon>
        <taxon>Strongyloidoidea</taxon>
        <taxon>Steinernematidae</taxon>
        <taxon>Steinernema</taxon>
    </lineage>
</organism>
<keyword evidence="1" id="KW-1185">Reference proteome</keyword>
<dbReference type="AlphaFoldDB" id="A0A1I7ZLI2"/>
<sequence>MFPIQAARAHLGKTKSSFCFLLCFRRHIIQTLLSVNGPCELMRTHQSFSSEAHSCHSFMHRLVMSIQKHSKRLWKTGDSVCRQSVALPGPHWKVRLDESLRSGRLAHEQKRVLQINRSSSVIRNDAVYTPILFKKKLEMEGSGSLQCIIRIHFSVCHNDALSIENGLIWAALSDCPQQIIARKRYLQ</sequence>